<dbReference type="EMBL" id="CP036433">
    <property type="protein sequence ID" value="QDU92638.1"/>
    <property type="molecule type" value="Genomic_DNA"/>
</dbReference>
<sequence length="103" mass="11420">MNQDVLERKKPLANLFVSMLNAVDAPTKKFADSTESGENNFGDFSRLAGIGNATSTRVVANSFSHLFLLLCAFAPLREFPFSAMPIFQPAHFIFQPLQERLAV</sequence>
<dbReference type="KEGG" id="lcre:Pla8534_03860"/>
<organism evidence="1 2">
    <name type="scientific">Lignipirellula cremea</name>
    <dbReference type="NCBI Taxonomy" id="2528010"/>
    <lineage>
        <taxon>Bacteria</taxon>
        <taxon>Pseudomonadati</taxon>
        <taxon>Planctomycetota</taxon>
        <taxon>Planctomycetia</taxon>
        <taxon>Pirellulales</taxon>
        <taxon>Pirellulaceae</taxon>
        <taxon>Lignipirellula</taxon>
    </lineage>
</organism>
<reference evidence="1 2" key="1">
    <citation type="submission" date="2019-02" db="EMBL/GenBank/DDBJ databases">
        <title>Deep-cultivation of Planctomycetes and their phenomic and genomic characterization uncovers novel biology.</title>
        <authorList>
            <person name="Wiegand S."/>
            <person name="Jogler M."/>
            <person name="Boedeker C."/>
            <person name="Pinto D."/>
            <person name="Vollmers J."/>
            <person name="Rivas-Marin E."/>
            <person name="Kohn T."/>
            <person name="Peeters S.H."/>
            <person name="Heuer A."/>
            <person name="Rast P."/>
            <person name="Oberbeckmann S."/>
            <person name="Bunk B."/>
            <person name="Jeske O."/>
            <person name="Meyerdierks A."/>
            <person name="Storesund J.E."/>
            <person name="Kallscheuer N."/>
            <person name="Luecker S."/>
            <person name="Lage O.M."/>
            <person name="Pohl T."/>
            <person name="Merkel B.J."/>
            <person name="Hornburger P."/>
            <person name="Mueller R.-W."/>
            <person name="Bruemmer F."/>
            <person name="Labrenz M."/>
            <person name="Spormann A.M."/>
            <person name="Op den Camp H."/>
            <person name="Overmann J."/>
            <person name="Amann R."/>
            <person name="Jetten M.S.M."/>
            <person name="Mascher T."/>
            <person name="Medema M.H."/>
            <person name="Devos D.P."/>
            <person name="Kaster A.-K."/>
            <person name="Ovreas L."/>
            <person name="Rohde M."/>
            <person name="Galperin M.Y."/>
            <person name="Jogler C."/>
        </authorList>
    </citation>
    <scope>NUCLEOTIDE SEQUENCE [LARGE SCALE GENOMIC DNA]</scope>
    <source>
        <strain evidence="1 2">Pla85_3_4</strain>
    </source>
</reference>
<evidence type="ECO:0000313" key="2">
    <source>
        <dbReference type="Proteomes" id="UP000317648"/>
    </source>
</evidence>
<proteinExistence type="predicted"/>
<accession>A0A518DLD3</accession>
<dbReference type="Proteomes" id="UP000317648">
    <property type="component" value="Chromosome"/>
</dbReference>
<gene>
    <name evidence="1" type="ORF">Pla8534_03860</name>
</gene>
<protein>
    <submittedName>
        <fullName evidence="1">Uncharacterized protein</fullName>
    </submittedName>
</protein>
<name>A0A518DLD3_9BACT</name>
<dbReference type="AlphaFoldDB" id="A0A518DLD3"/>
<dbReference type="RefSeq" id="WP_145048767.1">
    <property type="nucleotide sequence ID" value="NZ_CP036433.1"/>
</dbReference>
<keyword evidence="2" id="KW-1185">Reference proteome</keyword>
<evidence type="ECO:0000313" key="1">
    <source>
        <dbReference type="EMBL" id="QDU92638.1"/>
    </source>
</evidence>